<dbReference type="AlphaFoldDB" id="A0A1F5WUL5"/>
<dbReference type="EMBL" id="MFHI01000006">
    <property type="protein sequence ID" value="OGF79340.1"/>
    <property type="molecule type" value="Genomic_DNA"/>
</dbReference>
<comment type="caution">
    <text evidence="1">The sequence shown here is derived from an EMBL/GenBank/DDBJ whole genome shotgun (WGS) entry which is preliminary data.</text>
</comment>
<gene>
    <name evidence="1" type="ORF">A2W54_01245</name>
</gene>
<evidence type="ECO:0000313" key="2">
    <source>
        <dbReference type="Proteomes" id="UP000178425"/>
    </source>
</evidence>
<accession>A0A1F5WUL5</accession>
<proteinExistence type="predicted"/>
<dbReference type="Proteomes" id="UP000178425">
    <property type="component" value="Unassembled WGS sequence"/>
</dbReference>
<sequence>MVLLQWQNVIFDPPKAYAFRRAGLSTGVILRCLIKKAILNPIALNTKKTVFTNIFYANRALNIVGLPAGRQGVLKRAFLVVRKTTIY</sequence>
<name>A0A1F5WUL5_9BACT</name>
<organism evidence="1 2">
    <name type="scientific">Candidatus Giovannonibacteria bacterium RIFCSPHIGHO2_02_43_13</name>
    <dbReference type="NCBI Taxonomy" id="1798330"/>
    <lineage>
        <taxon>Bacteria</taxon>
        <taxon>Candidatus Giovannoniibacteriota</taxon>
    </lineage>
</organism>
<evidence type="ECO:0000313" key="1">
    <source>
        <dbReference type="EMBL" id="OGF79340.1"/>
    </source>
</evidence>
<protein>
    <submittedName>
        <fullName evidence="1">Uncharacterized protein</fullName>
    </submittedName>
</protein>
<reference evidence="1 2" key="1">
    <citation type="journal article" date="2016" name="Nat. Commun.">
        <title>Thousands of microbial genomes shed light on interconnected biogeochemical processes in an aquifer system.</title>
        <authorList>
            <person name="Anantharaman K."/>
            <person name="Brown C.T."/>
            <person name="Hug L.A."/>
            <person name="Sharon I."/>
            <person name="Castelle C.J."/>
            <person name="Probst A.J."/>
            <person name="Thomas B.C."/>
            <person name="Singh A."/>
            <person name="Wilkins M.J."/>
            <person name="Karaoz U."/>
            <person name="Brodie E.L."/>
            <person name="Williams K.H."/>
            <person name="Hubbard S.S."/>
            <person name="Banfield J.F."/>
        </authorList>
    </citation>
    <scope>NUCLEOTIDE SEQUENCE [LARGE SCALE GENOMIC DNA]</scope>
</reference>